<gene>
    <name evidence="2" type="ORF">BC936DRAFT_148668</name>
</gene>
<dbReference type="AlphaFoldDB" id="A0A433D2J4"/>
<dbReference type="EMBL" id="RBNI01007883">
    <property type="protein sequence ID" value="RUP45060.1"/>
    <property type="molecule type" value="Genomic_DNA"/>
</dbReference>
<protein>
    <submittedName>
        <fullName evidence="2">Uncharacterized protein</fullName>
    </submittedName>
</protein>
<accession>A0A433D2J4</accession>
<evidence type="ECO:0000256" key="1">
    <source>
        <dbReference type="SAM" id="MobiDB-lite"/>
    </source>
</evidence>
<comment type="caution">
    <text evidence="2">The sequence shown here is derived from an EMBL/GenBank/DDBJ whole genome shotgun (WGS) entry which is preliminary data.</text>
</comment>
<evidence type="ECO:0000313" key="2">
    <source>
        <dbReference type="EMBL" id="RUP45060.1"/>
    </source>
</evidence>
<proteinExistence type="predicted"/>
<feature type="compositionally biased region" description="Basic and acidic residues" evidence="1">
    <location>
        <begin position="21"/>
        <end position="30"/>
    </location>
</feature>
<reference evidence="2 3" key="1">
    <citation type="journal article" date="2018" name="New Phytol.">
        <title>Phylogenomics of Endogonaceae and evolution of mycorrhizas within Mucoromycota.</title>
        <authorList>
            <person name="Chang Y."/>
            <person name="Desiro A."/>
            <person name="Na H."/>
            <person name="Sandor L."/>
            <person name="Lipzen A."/>
            <person name="Clum A."/>
            <person name="Barry K."/>
            <person name="Grigoriev I.V."/>
            <person name="Martin F.M."/>
            <person name="Stajich J.E."/>
            <person name="Smith M.E."/>
            <person name="Bonito G."/>
            <person name="Spatafora J.W."/>
        </authorList>
    </citation>
    <scope>NUCLEOTIDE SEQUENCE [LARGE SCALE GENOMIC DNA]</scope>
    <source>
        <strain evidence="2 3">GMNB39</strain>
    </source>
</reference>
<evidence type="ECO:0000313" key="3">
    <source>
        <dbReference type="Proteomes" id="UP000268093"/>
    </source>
</evidence>
<dbReference type="Proteomes" id="UP000268093">
    <property type="component" value="Unassembled WGS sequence"/>
</dbReference>
<feature type="region of interest" description="Disordered" evidence="1">
    <location>
        <begin position="1"/>
        <end position="30"/>
    </location>
</feature>
<sequence>MHIGQLGCVSRYPGRSTLIPTHERRTEDDGKVRDTHFVMTLAGLYSVLLGKVSIGNGYNGIQQRQSSTAMTPKAKSRLRTPTCPNGTSRI</sequence>
<name>A0A433D2J4_9FUNG</name>
<feature type="region of interest" description="Disordered" evidence="1">
    <location>
        <begin position="63"/>
        <end position="90"/>
    </location>
</feature>
<organism evidence="2 3">
    <name type="scientific">Jimgerdemannia flammicorona</name>
    <dbReference type="NCBI Taxonomy" id="994334"/>
    <lineage>
        <taxon>Eukaryota</taxon>
        <taxon>Fungi</taxon>
        <taxon>Fungi incertae sedis</taxon>
        <taxon>Mucoromycota</taxon>
        <taxon>Mucoromycotina</taxon>
        <taxon>Endogonomycetes</taxon>
        <taxon>Endogonales</taxon>
        <taxon>Endogonaceae</taxon>
        <taxon>Jimgerdemannia</taxon>
    </lineage>
</organism>
<keyword evidence="3" id="KW-1185">Reference proteome</keyword>